<dbReference type="PANTHER" id="PTHR45036:SF1">
    <property type="entry name" value="METHYLTRANSFERASE LIKE 7A"/>
    <property type="match status" value="1"/>
</dbReference>
<gene>
    <name evidence="2" type="ORF">SAMN05216203_0440</name>
</gene>
<dbReference type="Proteomes" id="UP000198644">
    <property type="component" value="Unassembled WGS sequence"/>
</dbReference>
<reference evidence="2 3" key="1">
    <citation type="submission" date="2016-10" db="EMBL/GenBank/DDBJ databases">
        <authorList>
            <person name="de Groot N.N."/>
        </authorList>
    </citation>
    <scope>NUCLEOTIDE SEQUENCE [LARGE SCALE GENOMIC DNA]</scope>
    <source>
        <strain evidence="2 3">CGMCC 1.9167</strain>
    </source>
</reference>
<dbReference type="Pfam" id="PF08241">
    <property type="entry name" value="Methyltransf_11"/>
    <property type="match status" value="1"/>
</dbReference>
<dbReference type="InterPro" id="IPR013216">
    <property type="entry name" value="Methyltransf_11"/>
</dbReference>
<dbReference type="STRING" id="650891.SAMN05216203_0440"/>
<evidence type="ECO:0000259" key="1">
    <source>
        <dbReference type="Pfam" id="PF08241"/>
    </source>
</evidence>
<dbReference type="InterPro" id="IPR029063">
    <property type="entry name" value="SAM-dependent_MTases_sf"/>
</dbReference>
<evidence type="ECO:0000313" key="3">
    <source>
        <dbReference type="Proteomes" id="UP000198644"/>
    </source>
</evidence>
<dbReference type="EMBL" id="FOYW01000001">
    <property type="protein sequence ID" value="SFR45239.1"/>
    <property type="molecule type" value="Genomic_DNA"/>
</dbReference>
<dbReference type="PANTHER" id="PTHR45036">
    <property type="entry name" value="METHYLTRANSFERASE LIKE 7B"/>
    <property type="match status" value="1"/>
</dbReference>
<feature type="domain" description="Methyltransferase type 11" evidence="1">
    <location>
        <begin position="38"/>
        <end position="134"/>
    </location>
</feature>
<keyword evidence="2" id="KW-0808">Transferase</keyword>
<dbReference type="CDD" id="cd02440">
    <property type="entry name" value="AdoMet_MTases"/>
    <property type="match status" value="1"/>
</dbReference>
<sequence length="209" mass="23635">MNFYEEKILPHLTDCACSVGQLMKLRKRIVPRAEGVVLEIGMGSAVNLPFYDPEKVERLYGLEPSEGMRRKAQPQIENSPLDVEWLNLPGEEIPLADNSVDTVLTTFTLCTIPDWRKALGQMRRVLRSDGQLLFLEHGEADQQAVRKWQNRITPVWKHVAGGCHLNRPIADMLRETGFEVVELETFYLPKAPGFAGYIYQGRAIVAAQS</sequence>
<organism evidence="2 3">
    <name type="scientific">Marinobacter daqiaonensis</name>
    <dbReference type="NCBI Taxonomy" id="650891"/>
    <lineage>
        <taxon>Bacteria</taxon>
        <taxon>Pseudomonadati</taxon>
        <taxon>Pseudomonadota</taxon>
        <taxon>Gammaproteobacteria</taxon>
        <taxon>Pseudomonadales</taxon>
        <taxon>Marinobacteraceae</taxon>
        <taxon>Marinobacter</taxon>
    </lineage>
</organism>
<dbReference type="OrthoDB" id="323463at2"/>
<dbReference type="SUPFAM" id="SSF53335">
    <property type="entry name" value="S-adenosyl-L-methionine-dependent methyltransferases"/>
    <property type="match status" value="1"/>
</dbReference>
<proteinExistence type="predicted"/>
<accession>A0A1I6GT22</accession>
<dbReference type="GO" id="GO:0008757">
    <property type="term" value="F:S-adenosylmethionine-dependent methyltransferase activity"/>
    <property type="evidence" value="ECO:0007669"/>
    <property type="project" value="InterPro"/>
</dbReference>
<dbReference type="GO" id="GO:0032259">
    <property type="term" value="P:methylation"/>
    <property type="evidence" value="ECO:0007669"/>
    <property type="project" value="UniProtKB-KW"/>
</dbReference>
<protein>
    <submittedName>
        <fullName evidence="2">Ubiquinone/menaquinone biosynthesis C-methylase UbiE</fullName>
    </submittedName>
</protein>
<keyword evidence="2" id="KW-0830">Ubiquinone</keyword>
<dbReference type="AlphaFoldDB" id="A0A1I6GT22"/>
<evidence type="ECO:0000313" key="2">
    <source>
        <dbReference type="EMBL" id="SFR45239.1"/>
    </source>
</evidence>
<keyword evidence="2" id="KW-0489">Methyltransferase</keyword>
<dbReference type="RefSeq" id="WP_092008661.1">
    <property type="nucleotide sequence ID" value="NZ_FOYW01000001.1"/>
</dbReference>
<name>A0A1I6GT22_9GAMM</name>
<dbReference type="InterPro" id="IPR052356">
    <property type="entry name" value="Thiol_S-MT"/>
</dbReference>
<keyword evidence="3" id="KW-1185">Reference proteome</keyword>
<dbReference type="Gene3D" id="3.40.50.150">
    <property type="entry name" value="Vaccinia Virus protein VP39"/>
    <property type="match status" value="1"/>
</dbReference>